<dbReference type="InterPro" id="IPR036890">
    <property type="entry name" value="HATPase_C_sf"/>
</dbReference>
<dbReference type="PANTHER" id="PTHR43065">
    <property type="entry name" value="SENSOR HISTIDINE KINASE"/>
    <property type="match status" value="1"/>
</dbReference>
<dbReference type="GO" id="GO:0016301">
    <property type="term" value="F:kinase activity"/>
    <property type="evidence" value="ECO:0007669"/>
    <property type="project" value="UniProtKB-KW"/>
</dbReference>
<reference evidence="1 2" key="1">
    <citation type="submission" date="2018-08" db="EMBL/GenBank/DDBJ databases">
        <authorList>
            <person name="Khan S.A."/>
            <person name="Jeon C.O."/>
            <person name="Chun B.H."/>
            <person name="Jeong S.E."/>
        </authorList>
    </citation>
    <scope>NUCLEOTIDE SEQUENCE [LARGE SCALE GENOMIC DNA]</scope>
    <source>
        <strain evidence="1 2">S-16</strain>
    </source>
</reference>
<evidence type="ECO:0000313" key="1">
    <source>
        <dbReference type="EMBL" id="RQP22734.1"/>
    </source>
</evidence>
<organism evidence="1 2">
    <name type="scientific">Piscinibacter terrae</name>
    <dbReference type="NCBI Taxonomy" id="2496871"/>
    <lineage>
        <taxon>Bacteria</taxon>
        <taxon>Pseudomonadati</taxon>
        <taxon>Pseudomonadota</taxon>
        <taxon>Betaproteobacteria</taxon>
        <taxon>Burkholderiales</taxon>
        <taxon>Sphaerotilaceae</taxon>
        <taxon>Piscinibacter</taxon>
    </lineage>
</organism>
<dbReference type="Gene3D" id="3.30.565.10">
    <property type="entry name" value="Histidine kinase-like ATPase, C-terminal domain"/>
    <property type="match status" value="1"/>
</dbReference>
<dbReference type="EMBL" id="QUSW01000006">
    <property type="protein sequence ID" value="RQP22734.1"/>
    <property type="molecule type" value="Genomic_DNA"/>
</dbReference>
<dbReference type="SUPFAM" id="SSF55874">
    <property type="entry name" value="ATPase domain of HSP90 chaperone/DNA topoisomerase II/histidine kinase"/>
    <property type="match status" value="1"/>
</dbReference>
<dbReference type="AlphaFoldDB" id="A0A3N7HKW6"/>
<gene>
    <name evidence="1" type="ORF">DZC73_20770</name>
</gene>
<proteinExistence type="predicted"/>
<sequence>MKSTRLDPPAIDSSSDLLAQASAAGNDFPKGLRLAEQAVTLARRDGAGDEVLGQALLLQAHFAWRLFDYALAYESALDASSVLERCGDERRRSRALNYCFIVCIETGDLVRAIEHSTRALAMAQADQHPGQRATLLHNQAVVYEMIEDYDTALSCLAESAQLYDRLVQGEAGAFFARVNAAGIHLARADRAAGRADEAQVHRDAARAALPALRTDADPAALQMWLSIQSRLGDMAAARDAAVLCIARARANPASERYKTYALLALADYHLGLGRRRRGVACLRRAADKLRAAQNQSHLSATERRLAALYADMGDHDCALQWIRRAHTDNTRMQAERHMVRWSFAEADRDEKRRRELPQEVLVHAQRLDVVGRLIAEIHHALAPPLNVARSRLLSLLNDDGAPQQLEQGLSEVITQVDAAASLVGQLKMFSYRASPQPSEVNPQAALAQAWKDAALWRHGPPRELRIDSRLRMAVHVDAQRLAVLLRILLIEADRASAPADLAATIDAEGAMCRMRIATTAQDLERVSAGVGITLCAEIAGEVGGRLSFDREADRGVVFDLRLPLLRTL</sequence>
<name>A0A3N7HKW6_9BURK</name>
<reference evidence="1 2" key="2">
    <citation type="submission" date="2018-12" db="EMBL/GenBank/DDBJ databases">
        <title>Rhizobacter gummiphilus sp. nov., a rubber-degrading bacterium isolated from the soil of a botanical garden in Japan.</title>
        <authorList>
            <person name="Shunsuke S.S."/>
        </authorList>
    </citation>
    <scope>NUCLEOTIDE SEQUENCE [LARGE SCALE GENOMIC DNA]</scope>
    <source>
        <strain evidence="1 2">S-16</strain>
    </source>
</reference>
<keyword evidence="2" id="KW-1185">Reference proteome</keyword>
<dbReference type="PANTHER" id="PTHR43065:SF42">
    <property type="entry name" value="TWO-COMPONENT SENSOR PPRA"/>
    <property type="match status" value="1"/>
</dbReference>
<dbReference type="InterPro" id="IPR011990">
    <property type="entry name" value="TPR-like_helical_dom_sf"/>
</dbReference>
<dbReference type="RefSeq" id="WP_124542303.1">
    <property type="nucleotide sequence ID" value="NZ_QUSW01000006.1"/>
</dbReference>
<dbReference type="Gene3D" id="1.25.40.10">
    <property type="entry name" value="Tetratricopeptide repeat domain"/>
    <property type="match status" value="1"/>
</dbReference>
<dbReference type="Proteomes" id="UP000267464">
    <property type="component" value="Unassembled WGS sequence"/>
</dbReference>
<accession>A0A3N7HKW6</accession>
<evidence type="ECO:0000313" key="2">
    <source>
        <dbReference type="Proteomes" id="UP000267464"/>
    </source>
</evidence>
<keyword evidence="1" id="KW-0418">Kinase</keyword>
<keyword evidence="1" id="KW-0808">Transferase</keyword>
<dbReference type="SUPFAM" id="SSF48452">
    <property type="entry name" value="TPR-like"/>
    <property type="match status" value="1"/>
</dbReference>
<dbReference type="OrthoDB" id="9146958at2"/>
<comment type="caution">
    <text evidence="1">The sequence shown here is derived from an EMBL/GenBank/DDBJ whole genome shotgun (WGS) entry which is preliminary data.</text>
</comment>
<protein>
    <submittedName>
        <fullName evidence="1">Sensor histidine kinase</fullName>
    </submittedName>
</protein>
<dbReference type="Gene3D" id="1.10.287.130">
    <property type="match status" value="1"/>
</dbReference>